<evidence type="ECO:0000313" key="8">
    <source>
        <dbReference type="EMBL" id="KKQ35916.1"/>
    </source>
</evidence>
<dbReference type="InterPro" id="IPR036789">
    <property type="entry name" value="Ribosomal_uL6-like_a/b-dom_sf"/>
</dbReference>
<keyword evidence="4 6" id="KW-0694">RNA-binding</keyword>
<dbReference type="PRINTS" id="PR00059">
    <property type="entry name" value="RIBOSOMALL6"/>
</dbReference>
<dbReference type="GO" id="GO:0019843">
    <property type="term" value="F:rRNA binding"/>
    <property type="evidence" value="ECO:0007669"/>
    <property type="project" value="UniProtKB-UniRule"/>
</dbReference>
<comment type="similarity">
    <text evidence="1 4 5">Belongs to the universal ribosomal protein uL6 family.</text>
</comment>
<sequence>MSRVGKSPIKIEEGIQVTIEKGGQFNHIKVRVKGPKGELAQDVRKGIEVEVQGQEIIVKRTSELKTVRSLHGLYRSLIANMVIGVKEEFIKELEIVGVGFRANTNGNNLELSLGLTHPVLIPIPDGLKVDIKDKTDLKISGIDKEKVGHFAAKIREIKKPEPYKGKGIRYKGEYVRRKAGKAAISTKE</sequence>
<comment type="caution">
    <text evidence="8">The sequence shown here is derived from an EMBL/GenBank/DDBJ whole genome shotgun (WGS) entry which is preliminary data.</text>
</comment>
<gene>
    <name evidence="4" type="primary">rplF</name>
    <name evidence="8" type="ORF">US52_C0013G0013</name>
</gene>
<dbReference type="InterPro" id="IPR019906">
    <property type="entry name" value="Ribosomal_uL6_bac-type"/>
</dbReference>
<organism evidence="8 9">
    <name type="scientific">candidate division WS6 bacterium GW2011_GWA2_37_6</name>
    <dbReference type="NCBI Taxonomy" id="1619087"/>
    <lineage>
        <taxon>Bacteria</taxon>
        <taxon>Candidatus Dojkabacteria</taxon>
    </lineage>
</organism>
<dbReference type="PROSITE" id="PS00525">
    <property type="entry name" value="RIBOSOMAL_L6_1"/>
    <property type="match status" value="1"/>
</dbReference>
<dbReference type="GO" id="GO:0022625">
    <property type="term" value="C:cytosolic large ribosomal subunit"/>
    <property type="evidence" value="ECO:0007669"/>
    <property type="project" value="UniProtKB-UniRule"/>
</dbReference>
<dbReference type="Pfam" id="PF00347">
    <property type="entry name" value="Ribosomal_L6"/>
    <property type="match status" value="2"/>
</dbReference>
<evidence type="ECO:0000256" key="6">
    <source>
        <dbReference type="RuleBase" id="RU003870"/>
    </source>
</evidence>
<dbReference type="AlphaFoldDB" id="A0A0G0K5J2"/>
<dbReference type="FunFam" id="3.90.930.12:FF:000001">
    <property type="entry name" value="50S ribosomal protein L6"/>
    <property type="match status" value="1"/>
</dbReference>
<dbReference type="PANTHER" id="PTHR11655:SF14">
    <property type="entry name" value="LARGE RIBOSOMAL SUBUNIT PROTEIN UL6M"/>
    <property type="match status" value="1"/>
</dbReference>
<keyword evidence="4 6" id="KW-0699">rRNA-binding</keyword>
<dbReference type="PIRSF" id="PIRSF002162">
    <property type="entry name" value="Ribosomal_L6"/>
    <property type="match status" value="1"/>
</dbReference>
<dbReference type="HAMAP" id="MF_01365_B">
    <property type="entry name" value="Ribosomal_uL6_B"/>
    <property type="match status" value="1"/>
</dbReference>
<evidence type="ECO:0000313" key="9">
    <source>
        <dbReference type="Proteomes" id="UP000034852"/>
    </source>
</evidence>
<feature type="domain" description="Large ribosomal subunit protein uL6 alpha-beta" evidence="7">
    <location>
        <begin position="23"/>
        <end position="87"/>
    </location>
</feature>
<dbReference type="GO" id="GO:0002181">
    <property type="term" value="P:cytoplasmic translation"/>
    <property type="evidence" value="ECO:0007669"/>
    <property type="project" value="TreeGrafter"/>
</dbReference>
<evidence type="ECO:0000256" key="4">
    <source>
        <dbReference type="HAMAP-Rule" id="MF_01365"/>
    </source>
</evidence>
<accession>A0A0G0K5J2</accession>
<evidence type="ECO:0000256" key="1">
    <source>
        <dbReference type="ARBA" id="ARBA00009356"/>
    </source>
</evidence>
<keyword evidence="3 4" id="KW-0687">Ribonucleoprotein</keyword>
<dbReference type="InterPro" id="IPR020040">
    <property type="entry name" value="Ribosomal_uL6_a/b-dom"/>
</dbReference>
<dbReference type="Proteomes" id="UP000034852">
    <property type="component" value="Unassembled WGS sequence"/>
</dbReference>
<comment type="subunit">
    <text evidence="4">Part of the 50S ribosomal subunit.</text>
</comment>
<dbReference type="InterPro" id="IPR002358">
    <property type="entry name" value="Ribosomal_uL6_CS"/>
</dbReference>
<dbReference type="GO" id="GO:0003735">
    <property type="term" value="F:structural constituent of ribosome"/>
    <property type="evidence" value="ECO:0007669"/>
    <property type="project" value="UniProtKB-UniRule"/>
</dbReference>
<protein>
    <recommendedName>
        <fullName evidence="4">Large ribosomal subunit protein uL6</fullName>
    </recommendedName>
</protein>
<dbReference type="PANTHER" id="PTHR11655">
    <property type="entry name" value="60S/50S RIBOSOMAL PROTEIN L6/L9"/>
    <property type="match status" value="1"/>
</dbReference>
<keyword evidence="2 4" id="KW-0689">Ribosomal protein</keyword>
<reference evidence="8 9" key="1">
    <citation type="journal article" date="2015" name="Nature">
        <title>rRNA introns, odd ribosomes, and small enigmatic genomes across a large radiation of phyla.</title>
        <authorList>
            <person name="Brown C.T."/>
            <person name="Hug L.A."/>
            <person name="Thomas B.C."/>
            <person name="Sharon I."/>
            <person name="Castelle C.J."/>
            <person name="Singh A."/>
            <person name="Wilkins M.J."/>
            <person name="Williams K.H."/>
            <person name="Banfield J.F."/>
        </authorList>
    </citation>
    <scope>NUCLEOTIDE SEQUENCE [LARGE SCALE GENOMIC DNA]</scope>
</reference>
<dbReference type="SUPFAM" id="SSF56053">
    <property type="entry name" value="Ribosomal protein L6"/>
    <property type="match status" value="2"/>
</dbReference>
<dbReference type="NCBIfam" id="TIGR03654">
    <property type="entry name" value="L6_bact"/>
    <property type="match status" value="1"/>
</dbReference>
<dbReference type="EMBL" id="LBTH01000013">
    <property type="protein sequence ID" value="KKQ35916.1"/>
    <property type="molecule type" value="Genomic_DNA"/>
</dbReference>
<feature type="domain" description="Large ribosomal subunit protein uL6 alpha-beta" evidence="7">
    <location>
        <begin position="96"/>
        <end position="170"/>
    </location>
</feature>
<proteinExistence type="inferred from homology"/>
<dbReference type="Gene3D" id="3.90.930.12">
    <property type="entry name" value="Ribosomal protein L6, alpha-beta domain"/>
    <property type="match status" value="2"/>
</dbReference>
<evidence type="ECO:0000256" key="5">
    <source>
        <dbReference type="RuleBase" id="RU003869"/>
    </source>
</evidence>
<evidence type="ECO:0000256" key="2">
    <source>
        <dbReference type="ARBA" id="ARBA00022980"/>
    </source>
</evidence>
<dbReference type="InterPro" id="IPR000702">
    <property type="entry name" value="Ribosomal_uL6-like"/>
</dbReference>
<comment type="function">
    <text evidence="4 6">This protein binds to the 23S rRNA, and is important in its secondary structure. It is located near the subunit interface in the base of the L7/L12 stalk, and near the tRNA binding site of the peptidyltransferase center.</text>
</comment>
<name>A0A0G0K5J2_9BACT</name>
<evidence type="ECO:0000259" key="7">
    <source>
        <dbReference type="Pfam" id="PF00347"/>
    </source>
</evidence>
<evidence type="ECO:0000256" key="3">
    <source>
        <dbReference type="ARBA" id="ARBA00023274"/>
    </source>
</evidence>
<dbReference type="PATRIC" id="fig|1619087.5.peg.200"/>